<name>A0A2H9TMA9_9FUNG</name>
<dbReference type="InterPro" id="IPR003607">
    <property type="entry name" value="HD/PDEase_dom"/>
</dbReference>
<dbReference type="PANTHER" id="PTHR33594:SF1">
    <property type="entry name" value="HD_PDEASE DOMAIN-CONTAINING PROTEIN"/>
    <property type="match status" value="1"/>
</dbReference>
<dbReference type="CDD" id="cd00077">
    <property type="entry name" value="HDc"/>
    <property type="match status" value="1"/>
</dbReference>
<gene>
    <name evidence="2" type="ORF">PSACC_01261</name>
</gene>
<dbReference type="OrthoDB" id="16547at2759"/>
<protein>
    <recommendedName>
        <fullName evidence="1">HD/PDEase domain-containing protein</fullName>
    </recommendedName>
</protein>
<proteinExistence type="predicted"/>
<dbReference type="Proteomes" id="UP000240830">
    <property type="component" value="Unassembled WGS sequence"/>
</dbReference>
<evidence type="ECO:0000313" key="2">
    <source>
        <dbReference type="EMBL" id="PJF18911.1"/>
    </source>
</evidence>
<organism evidence="2 3">
    <name type="scientific">Paramicrosporidium saccamoebae</name>
    <dbReference type="NCBI Taxonomy" id="1246581"/>
    <lineage>
        <taxon>Eukaryota</taxon>
        <taxon>Fungi</taxon>
        <taxon>Fungi incertae sedis</taxon>
        <taxon>Cryptomycota</taxon>
        <taxon>Cryptomycota incertae sedis</taxon>
        <taxon>Paramicrosporidium</taxon>
    </lineage>
</organism>
<accession>A0A2H9TMA9</accession>
<dbReference type="Pfam" id="PF01966">
    <property type="entry name" value="HD"/>
    <property type="match status" value="1"/>
</dbReference>
<dbReference type="PANTHER" id="PTHR33594">
    <property type="entry name" value="SUPERFAMILY HYDROLASE, PUTATIVE (AFU_ORTHOLOGUE AFUA_1G03035)-RELATED"/>
    <property type="match status" value="1"/>
</dbReference>
<dbReference type="STRING" id="1246581.A0A2H9TMA9"/>
<reference evidence="2 3" key="1">
    <citation type="submission" date="2016-10" db="EMBL/GenBank/DDBJ databases">
        <title>The genome of Paramicrosporidium saccamoebae is the missing link in understanding Cryptomycota and Microsporidia evolution.</title>
        <authorList>
            <person name="Quandt C.A."/>
            <person name="Beaudet D."/>
            <person name="Corsaro D."/>
            <person name="Michel R."/>
            <person name="Corradi N."/>
            <person name="James T."/>
        </authorList>
    </citation>
    <scope>NUCLEOTIDE SEQUENCE [LARGE SCALE GENOMIC DNA]</scope>
    <source>
        <strain evidence="2 3">KSL3</strain>
    </source>
</reference>
<dbReference type="SUPFAM" id="SSF109604">
    <property type="entry name" value="HD-domain/PDEase-like"/>
    <property type="match status" value="1"/>
</dbReference>
<dbReference type="InterPro" id="IPR006674">
    <property type="entry name" value="HD_domain"/>
</dbReference>
<dbReference type="SMART" id="SM00471">
    <property type="entry name" value="HDc"/>
    <property type="match status" value="1"/>
</dbReference>
<keyword evidence="3" id="KW-1185">Reference proteome</keyword>
<dbReference type="AlphaFoldDB" id="A0A2H9TMA9"/>
<feature type="domain" description="HD/PDEase" evidence="1">
    <location>
        <begin position="46"/>
        <end position="167"/>
    </location>
</feature>
<dbReference type="EMBL" id="MTSL01000095">
    <property type="protein sequence ID" value="PJF18911.1"/>
    <property type="molecule type" value="Genomic_DNA"/>
</dbReference>
<evidence type="ECO:0000259" key="1">
    <source>
        <dbReference type="SMART" id="SM00471"/>
    </source>
</evidence>
<comment type="caution">
    <text evidence="2">The sequence shown here is derived from an EMBL/GenBank/DDBJ whole genome shotgun (WGS) entry which is preliminary data.</text>
</comment>
<dbReference type="Gene3D" id="1.10.472.50">
    <property type="entry name" value="HD-domain/PDEase-like"/>
    <property type="match status" value="1"/>
</dbReference>
<sequence>MGSSQGETVAPASSIIMTCTENVTLYEELLKKTEEYVKVYMAQYNDTSHDWSHIQRVRKMALSIAQLEERPVNMQLVELAALLHDVGDAKFLSSGTDCETILRTFMTEAGYPTHLQEGILWIHQRVSFRYELEHPDSHIGLYQWELACVQDADRLDAIGAIGIARCFSFNAVRNMPLCDPNIPPNVNGNAEQYKKSSAKSNARNHFYEKLFKIKGMMKTEAGKSEASRRHCLMREFILEFDRECGLDSSLLPS</sequence>
<dbReference type="Gene3D" id="1.20.58.1910">
    <property type="match status" value="1"/>
</dbReference>
<evidence type="ECO:0000313" key="3">
    <source>
        <dbReference type="Proteomes" id="UP000240830"/>
    </source>
</evidence>